<protein>
    <submittedName>
        <fullName evidence="2">Uncharacterized protein</fullName>
    </submittedName>
</protein>
<feature type="region of interest" description="Disordered" evidence="1">
    <location>
        <begin position="286"/>
        <end position="316"/>
    </location>
</feature>
<keyword evidence="3" id="KW-1185">Reference proteome</keyword>
<evidence type="ECO:0000256" key="1">
    <source>
        <dbReference type="SAM" id="MobiDB-lite"/>
    </source>
</evidence>
<reference evidence="2" key="1">
    <citation type="submission" date="2008-06" db="EMBL/GenBank/DDBJ databases">
        <authorList>
            <person name="Lorenzi H."/>
            <person name="Inman J."/>
            <person name="Miller J."/>
            <person name="Schobel S."/>
            <person name="Amedeo P."/>
            <person name="Caler E.V."/>
            <person name="da Silva J."/>
        </authorList>
    </citation>
    <scope>NUCLEOTIDE SEQUENCE [LARGE SCALE GENOMIC DNA]</scope>
    <source>
        <strain evidence="2">RN66</strain>
    </source>
</reference>
<evidence type="ECO:0000313" key="2">
    <source>
        <dbReference type="EMBL" id="EEA07690.1"/>
    </source>
</evidence>
<dbReference type="VEuPathDB" id="CryptoDB:CMU_006130"/>
<organism evidence="2 3">
    <name type="scientific">Cryptosporidium muris (strain RN66)</name>
    <dbReference type="NCBI Taxonomy" id="441375"/>
    <lineage>
        <taxon>Eukaryota</taxon>
        <taxon>Sar</taxon>
        <taxon>Alveolata</taxon>
        <taxon>Apicomplexa</taxon>
        <taxon>Conoidasida</taxon>
        <taxon>Coccidia</taxon>
        <taxon>Eucoccidiorida</taxon>
        <taxon>Eimeriorina</taxon>
        <taxon>Cryptosporidiidae</taxon>
        <taxon>Cryptosporidium</taxon>
    </lineage>
</organism>
<dbReference type="GeneID" id="6997201"/>
<dbReference type="AlphaFoldDB" id="B6AHJ5"/>
<proteinExistence type="predicted"/>
<sequence>MHLIPIICIEFTKKVHENGKNTITLDIQNILENIISTYIKSSCNSENIENLYFMMDYILSIFVYSISSKVFENNQINNLSNYFAYILWKQLYRIEGQSYFKNYSIIDIVNHCIALLENIRNYYDTRINNDIINSNDTTEKICSGIQYHLAYFFINRNNPLQYRMIEDHAQSITKHWYYLLYNNKFNIPNNLFVKKSFKNSENSTEYQIVARFNENTENFTNQVLQPNSIDKMWKKTTFSLRSNLNKYTNSDIKQHKRKIKVPFKVKKLKRSKLDANKENNFYNDSYSEESLESDNEDGDWRGSKNTSKSSNLVVNENQKLRRSSRIFNIQQAGSNIPIE</sequence>
<gene>
    <name evidence="2" type="ORF">CMU_006130</name>
</gene>
<dbReference type="Proteomes" id="UP000001460">
    <property type="component" value="Unassembled WGS sequence"/>
</dbReference>
<feature type="compositionally biased region" description="Acidic residues" evidence="1">
    <location>
        <begin position="286"/>
        <end position="297"/>
    </location>
</feature>
<evidence type="ECO:0000313" key="3">
    <source>
        <dbReference type="Proteomes" id="UP000001460"/>
    </source>
</evidence>
<accession>B6AHJ5</accession>
<name>B6AHJ5_CRYMR</name>
<feature type="compositionally biased region" description="Polar residues" evidence="1">
    <location>
        <begin position="303"/>
        <end position="316"/>
    </location>
</feature>
<dbReference type="EMBL" id="DS989734">
    <property type="protein sequence ID" value="EEA07690.1"/>
    <property type="molecule type" value="Genomic_DNA"/>
</dbReference>
<dbReference type="RefSeq" id="XP_002142039.1">
    <property type="nucleotide sequence ID" value="XM_002142003.1"/>
</dbReference>